<organism evidence="1 2">
    <name type="scientific">Williamwhitmania taraxaci</name>
    <dbReference type="NCBI Taxonomy" id="1640674"/>
    <lineage>
        <taxon>Bacteria</taxon>
        <taxon>Pseudomonadati</taxon>
        <taxon>Bacteroidota</taxon>
        <taxon>Bacteroidia</taxon>
        <taxon>Bacteroidales</taxon>
        <taxon>Williamwhitmaniaceae</taxon>
        <taxon>Williamwhitmania</taxon>
    </lineage>
</organism>
<keyword evidence="2" id="KW-1185">Reference proteome</keyword>
<name>A0A1G6RVX2_9BACT</name>
<accession>A0A1G6RVX2</accession>
<dbReference type="EMBL" id="FMYP01000082">
    <property type="protein sequence ID" value="SDD08792.1"/>
    <property type="molecule type" value="Genomic_DNA"/>
</dbReference>
<evidence type="ECO:0000313" key="2">
    <source>
        <dbReference type="Proteomes" id="UP000199452"/>
    </source>
</evidence>
<evidence type="ECO:0000313" key="1">
    <source>
        <dbReference type="EMBL" id="SDD08792.1"/>
    </source>
</evidence>
<dbReference type="AlphaFoldDB" id="A0A1G6RVX2"/>
<protein>
    <submittedName>
        <fullName evidence="1">Uncharacterized protein</fullName>
    </submittedName>
</protein>
<dbReference type="Proteomes" id="UP000199452">
    <property type="component" value="Unassembled WGS sequence"/>
</dbReference>
<reference evidence="1 2" key="1">
    <citation type="submission" date="2016-09" db="EMBL/GenBank/DDBJ databases">
        <authorList>
            <person name="Capua I."/>
            <person name="De Benedictis P."/>
            <person name="Joannis T."/>
            <person name="Lombin L.H."/>
            <person name="Cattoli G."/>
        </authorList>
    </citation>
    <scope>NUCLEOTIDE SEQUENCE [LARGE SCALE GENOMIC DNA]</scope>
    <source>
        <strain evidence="1 2">A7P-90m</strain>
    </source>
</reference>
<gene>
    <name evidence="1" type="ORF">SAMN05216323_10828</name>
</gene>
<dbReference type="Gene3D" id="1.25.40.10">
    <property type="entry name" value="Tetratricopeptide repeat domain"/>
    <property type="match status" value="1"/>
</dbReference>
<dbReference type="RefSeq" id="WP_170830162.1">
    <property type="nucleotide sequence ID" value="NZ_FMYP01000082.1"/>
</dbReference>
<dbReference type="InterPro" id="IPR011990">
    <property type="entry name" value="TPR-like_helical_dom_sf"/>
</dbReference>
<proteinExistence type="predicted"/>
<sequence length="90" mass="10453">MNFTKEEIQGDSLVHHFNKIIDLYPNSYLVESAYFYKGFYYLQKYGITGDVADIKSARLLFIEFLGKYSNTVFKGLVKEYLKTCNATLTI</sequence>